<organism evidence="2 3">
    <name type="scientific">Sphingomonas aurantiaca</name>
    <dbReference type="NCBI Taxonomy" id="185949"/>
    <lineage>
        <taxon>Bacteria</taxon>
        <taxon>Pseudomonadati</taxon>
        <taxon>Pseudomonadota</taxon>
        <taxon>Alphaproteobacteria</taxon>
        <taxon>Sphingomonadales</taxon>
        <taxon>Sphingomonadaceae</taxon>
        <taxon>Sphingomonas</taxon>
    </lineage>
</organism>
<sequence>MTKPILSEPATLTGEEESLSAIVSRLASETRSLATAEVAVYKAKFGETAGAYKSAAMFFAVAGVLALAALIALLVGAILTLATVMGPGWSTAIVVVAVLALAGILAMIGKSKLQTKSEPVS</sequence>
<keyword evidence="1" id="KW-1133">Transmembrane helix</keyword>
<dbReference type="RefSeq" id="WP_056410971.1">
    <property type="nucleotide sequence ID" value="NZ_JASPFN010000001.1"/>
</dbReference>
<keyword evidence="3" id="KW-1185">Reference proteome</keyword>
<dbReference type="EMBL" id="QAOG01000004">
    <property type="protein sequence ID" value="PTQ59839.1"/>
    <property type="molecule type" value="Genomic_DNA"/>
</dbReference>
<keyword evidence="1" id="KW-0812">Transmembrane</keyword>
<evidence type="ECO:0000256" key="1">
    <source>
        <dbReference type="SAM" id="Phobius"/>
    </source>
</evidence>
<comment type="caution">
    <text evidence="2">The sequence shown here is derived from an EMBL/GenBank/DDBJ whole genome shotgun (WGS) entry which is preliminary data.</text>
</comment>
<reference evidence="2 3" key="1">
    <citation type="submission" date="2018-04" db="EMBL/GenBank/DDBJ databases">
        <title>Genomic Encyclopedia of Type Strains, Phase III (KMG-III): the genomes of soil and plant-associated and newly described type strains.</title>
        <authorList>
            <person name="Whitman W."/>
        </authorList>
    </citation>
    <scope>NUCLEOTIDE SEQUENCE [LARGE SCALE GENOMIC DNA]</scope>
    <source>
        <strain evidence="2 3">MA101b</strain>
    </source>
</reference>
<dbReference type="AlphaFoldDB" id="A0A2T5GKL3"/>
<proteinExistence type="predicted"/>
<gene>
    <name evidence="2" type="ORF">C8J26_2693</name>
</gene>
<keyword evidence="1" id="KW-0472">Membrane</keyword>
<accession>A0A2T5GKL3</accession>
<feature type="transmembrane region" description="Helical" evidence="1">
    <location>
        <begin position="58"/>
        <end position="82"/>
    </location>
</feature>
<dbReference type="Proteomes" id="UP000244189">
    <property type="component" value="Unassembled WGS sequence"/>
</dbReference>
<dbReference type="InterPro" id="IPR009937">
    <property type="entry name" value="Phage_holin_3_6"/>
</dbReference>
<protein>
    <submittedName>
        <fullName evidence="2">Putative superfamily III holin-X</fullName>
    </submittedName>
</protein>
<feature type="transmembrane region" description="Helical" evidence="1">
    <location>
        <begin position="88"/>
        <end position="108"/>
    </location>
</feature>
<evidence type="ECO:0000313" key="2">
    <source>
        <dbReference type="EMBL" id="PTQ59839.1"/>
    </source>
</evidence>
<dbReference type="Pfam" id="PF07332">
    <property type="entry name" value="Phage_holin_3_6"/>
    <property type="match status" value="1"/>
</dbReference>
<name>A0A2T5GKL3_9SPHN</name>
<evidence type="ECO:0000313" key="3">
    <source>
        <dbReference type="Proteomes" id="UP000244189"/>
    </source>
</evidence>